<dbReference type="PANTHER" id="PTHR42941:SF1">
    <property type="entry name" value="SLL1037 PROTEIN"/>
    <property type="match status" value="1"/>
</dbReference>
<dbReference type="eggNOG" id="COG2358">
    <property type="taxonomic scope" value="Bacteria"/>
</dbReference>
<dbReference type="AlphaFoldDB" id="Q1QPT0"/>
<protein>
    <recommendedName>
        <fullName evidence="4">TRAP transporter solute receptor, TAXI family</fullName>
    </recommendedName>
</protein>
<feature type="transmembrane region" description="Helical" evidence="1">
    <location>
        <begin position="42"/>
        <end position="64"/>
    </location>
</feature>
<evidence type="ECO:0000313" key="2">
    <source>
        <dbReference type="EMBL" id="ABE61767.1"/>
    </source>
</evidence>
<gene>
    <name evidence="2" type="ordered locus">Nham_0909</name>
</gene>
<dbReference type="KEGG" id="nha:Nham_0909"/>
<keyword evidence="1" id="KW-0472">Membrane</keyword>
<sequence>MVFLGSEVFSVIRFSPAATMSASDDDLRDLKENRRRKRRNSLLLLLLAGLLVFAAATGGLYYALRPVTLRIAVGPPGSDDQKLIQAMAETFDRDRNAVRLSPIVTEGAAQSLALLGASNADLAVARGDLAMPGEAEAVVIVRNDVVVLWWPPGLPGRVSKKRRAPKIKAIDELEGHRLGVIGTTPANIALLRMILTESGVAPDKVAVTQFGTDQIEKLARDPNLDAFMTVGPVGSKITADAIAATARARGEPKFLPIDVSEAIALKHPLYESEEIPGSAFNAKPAWPDDKVETVGASHLIVARKSLSETTVATLTRQALAARHRLAREVPGGPHIKKPDTDKDAALPVHRGAAAYIDGTERTFLDRYSDYFWFAILLLSGIGSAGAWLRQYLKRDERDESTELRNRIMTMISKMSTTQSVEALLVMRRDVDAIIRETLEYHDDGAIDEEDLAAFGLVLELFDHAVADRRAALEAEPPEPTHLCRARAVVEH</sequence>
<dbReference type="Gene3D" id="3.40.190.10">
    <property type="entry name" value="Periplasmic binding protein-like II"/>
    <property type="match status" value="2"/>
</dbReference>
<proteinExistence type="predicted"/>
<organism evidence="2 3">
    <name type="scientific">Nitrobacter hamburgensis (strain DSM 10229 / NCIMB 13809 / X14)</name>
    <dbReference type="NCBI Taxonomy" id="323097"/>
    <lineage>
        <taxon>Bacteria</taxon>
        <taxon>Pseudomonadati</taxon>
        <taxon>Pseudomonadota</taxon>
        <taxon>Alphaproteobacteria</taxon>
        <taxon>Hyphomicrobiales</taxon>
        <taxon>Nitrobacteraceae</taxon>
        <taxon>Nitrobacter</taxon>
    </lineage>
</organism>
<evidence type="ECO:0000256" key="1">
    <source>
        <dbReference type="SAM" id="Phobius"/>
    </source>
</evidence>
<keyword evidence="3" id="KW-1185">Reference proteome</keyword>
<dbReference type="SUPFAM" id="SSF53850">
    <property type="entry name" value="Periplasmic binding protein-like II"/>
    <property type="match status" value="1"/>
</dbReference>
<feature type="transmembrane region" description="Helical" evidence="1">
    <location>
        <begin position="370"/>
        <end position="388"/>
    </location>
</feature>
<dbReference type="STRING" id="323097.Nham_0909"/>
<dbReference type="Pfam" id="PF16868">
    <property type="entry name" value="NMT1_3"/>
    <property type="match status" value="1"/>
</dbReference>
<keyword evidence="1" id="KW-0812">Transmembrane</keyword>
<dbReference type="PANTHER" id="PTHR42941">
    <property type="entry name" value="SLL1037 PROTEIN"/>
    <property type="match status" value="1"/>
</dbReference>
<accession>Q1QPT0</accession>
<reference evidence="2 3" key="1">
    <citation type="submission" date="2006-03" db="EMBL/GenBank/DDBJ databases">
        <title>Complete sequence of chromosome of Nitrobacter hamburgensis X14.</title>
        <authorList>
            <consortium name="US DOE Joint Genome Institute"/>
            <person name="Copeland A."/>
            <person name="Lucas S."/>
            <person name="Lapidus A."/>
            <person name="Barry K."/>
            <person name="Detter J.C."/>
            <person name="Glavina del Rio T."/>
            <person name="Hammon N."/>
            <person name="Israni S."/>
            <person name="Dalin E."/>
            <person name="Tice H."/>
            <person name="Pitluck S."/>
            <person name="Chain P."/>
            <person name="Malfatti S."/>
            <person name="Shin M."/>
            <person name="Vergez L."/>
            <person name="Schmutz J."/>
            <person name="Larimer F."/>
            <person name="Land M."/>
            <person name="Hauser L."/>
            <person name="Kyrpides N."/>
            <person name="Ivanova N."/>
            <person name="Ward B."/>
            <person name="Arp D."/>
            <person name="Klotz M."/>
            <person name="Stein L."/>
            <person name="O'Mullan G."/>
            <person name="Starkenburg S."/>
            <person name="Sayavedra L."/>
            <person name="Poret-Peterson A.T."/>
            <person name="Gentry M.E."/>
            <person name="Bruce D."/>
            <person name="Richardson P."/>
        </authorList>
    </citation>
    <scope>NUCLEOTIDE SEQUENCE [LARGE SCALE GENOMIC DNA]</scope>
    <source>
        <strain evidence="3">DSM 10229 / NCIMB 13809 / X14</strain>
    </source>
</reference>
<dbReference type="HOGENOM" id="CLU_033215_6_0_5"/>
<evidence type="ECO:0000313" key="3">
    <source>
        <dbReference type="Proteomes" id="UP000001953"/>
    </source>
</evidence>
<evidence type="ECO:0008006" key="4">
    <source>
        <dbReference type="Google" id="ProtNLM"/>
    </source>
</evidence>
<dbReference type="EMBL" id="CP000319">
    <property type="protein sequence ID" value="ABE61767.1"/>
    <property type="molecule type" value="Genomic_DNA"/>
</dbReference>
<name>Q1QPT0_NITHX</name>
<dbReference type="Proteomes" id="UP000001953">
    <property type="component" value="Chromosome"/>
</dbReference>
<keyword evidence="1" id="KW-1133">Transmembrane helix</keyword>
<dbReference type="InterPro" id="IPR011852">
    <property type="entry name" value="TRAP_TAXI"/>
</dbReference>